<name>A0A4Q7P024_9FLAO</name>
<dbReference type="Pfam" id="PF13564">
    <property type="entry name" value="DoxX_2"/>
    <property type="match status" value="1"/>
</dbReference>
<gene>
    <name evidence="6" type="ORF">EV197_1686</name>
</gene>
<feature type="transmembrane region" description="Helical" evidence="5">
    <location>
        <begin position="6"/>
        <end position="27"/>
    </location>
</feature>
<dbReference type="PANTHER" id="PTHR36974:SF1">
    <property type="entry name" value="DOXX FAMILY MEMBRANE PROTEIN"/>
    <property type="match status" value="1"/>
</dbReference>
<evidence type="ECO:0000256" key="5">
    <source>
        <dbReference type="SAM" id="Phobius"/>
    </source>
</evidence>
<dbReference type="GO" id="GO:0016020">
    <property type="term" value="C:membrane"/>
    <property type="evidence" value="ECO:0007669"/>
    <property type="project" value="UniProtKB-SubCell"/>
</dbReference>
<organism evidence="6 7">
    <name type="scientific">Aquimarina brevivitae</name>
    <dbReference type="NCBI Taxonomy" id="323412"/>
    <lineage>
        <taxon>Bacteria</taxon>
        <taxon>Pseudomonadati</taxon>
        <taxon>Bacteroidota</taxon>
        <taxon>Flavobacteriia</taxon>
        <taxon>Flavobacteriales</taxon>
        <taxon>Flavobacteriaceae</taxon>
        <taxon>Aquimarina</taxon>
    </lineage>
</organism>
<reference evidence="6 7" key="1">
    <citation type="submission" date="2019-02" db="EMBL/GenBank/DDBJ databases">
        <title>Genomic Encyclopedia of Type Strains, Phase IV (KMG-IV): sequencing the most valuable type-strain genomes for metagenomic binning, comparative biology and taxonomic classification.</title>
        <authorList>
            <person name="Goeker M."/>
        </authorList>
    </citation>
    <scope>NUCLEOTIDE SEQUENCE [LARGE SCALE GENOMIC DNA]</scope>
    <source>
        <strain evidence="6 7">DSM 17196</strain>
    </source>
</reference>
<keyword evidence="4 5" id="KW-0472">Membrane</keyword>
<proteinExistence type="predicted"/>
<dbReference type="RefSeq" id="WP_130286265.1">
    <property type="nucleotide sequence ID" value="NZ_SGXE01000002.1"/>
</dbReference>
<keyword evidence="2 5" id="KW-0812">Transmembrane</keyword>
<feature type="transmembrane region" description="Helical" evidence="5">
    <location>
        <begin position="96"/>
        <end position="115"/>
    </location>
</feature>
<evidence type="ECO:0000256" key="2">
    <source>
        <dbReference type="ARBA" id="ARBA00022692"/>
    </source>
</evidence>
<comment type="subcellular location">
    <subcellularLocation>
        <location evidence="1">Membrane</location>
        <topology evidence="1">Multi-pass membrane protein</topology>
    </subcellularLocation>
</comment>
<dbReference type="Proteomes" id="UP000292262">
    <property type="component" value="Unassembled WGS sequence"/>
</dbReference>
<sequence length="116" mass="13704">MSWHFYIFPVIFMISGVFHLVKPKAFMRIMPLYLPYHKEIVYISGVIEIVVAIGLLLTRFRDLSLLAAMVLLLLFFPVHIHMLINRKASLNLPKSVLLFRLLLQFFMIYWLSTYIS</sequence>
<comment type="caution">
    <text evidence="6">The sequence shown here is derived from an EMBL/GenBank/DDBJ whole genome shotgun (WGS) entry which is preliminary data.</text>
</comment>
<evidence type="ECO:0000256" key="3">
    <source>
        <dbReference type="ARBA" id="ARBA00022989"/>
    </source>
</evidence>
<feature type="transmembrane region" description="Helical" evidence="5">
    <location>
        <begin position="63"/>
        <end position="84"/>
    </location>
</feature>
<feature type="transmembrane region" description="Helical" evidence="5">
    <location>
        <begin position="39"/>
        <end position="57"/>
    </location>
</feature>
<keyword evidence="3 5" id="KW-1133">Transmembrane helix</keyword>
<dbReference type="PANTHER" id="PTHR36974">
    <property type="entry name" value="MEMBRANE PROTEIN-RELATED"/>
    <property type="match status" value="1"/>
</dbReference>
<evidence type="ECO:0000313" key="6">
    <source>
        <dbReference type="EMBL" id="RZS93116.1"/>
    </source>
</evidence>
<dbReference type="AlphaFoldDB" id="A0A4Q7P024"/>
<accession>A0A4Q7P024</accession>
<dbReference type="EMBL" id="SGXE01000002">
    <property type="protein sequence ID" value="RZS93116.1"/>
    <property type="molecule type" value="Genomic_DNA"/>
</dbReference>
<keyword evidence="7" id="KW-1185">Reference proteome</keyword>
<evidence type="ECO:0000256" key="1">
    <source>
        <dbReference type="ARBA" id="ARBA00004141"/>
    </source>
</evidence>
<evidence type="ECO:0000256" key="4">
    <source>
        <dbReference type="ARBA" id="ARBA00023136"/>
    </source>
</evidence>
<dbReference type="InterPro" id="IPR032808">
    <property type="entry name" value="DoxX"/>
</dbReference>
<evidence type="ECO:0000313" key="7">
    <source>
        <dbReference type="Proteomes" id="UP000292262"/>
    </source>
</evidence>
<dbReference type="OrthoDB" id="327939at2"/>
<protein>
    <submittedName>
        <fullName evidence="6">Putative membrane protein</fullName>
    </submittedName>
</protein>